<dbReference type="NCBIfam" id="TIGR01167">
    <property type="entry name" value="LPXTG_anchor"/>
    <property type="match status" value="1"/>
</dbReference>
<keyword evidence="1" id="KW-0812">Transmembrane</keyword>
<dbReference type="Proteomes" id="UP000759273">
    <property type="component" value="Unassembled WGS sequence"/>
</dbReference>
<dbReference type="AlphaFoldDB" id="A0A943DAF9"/>
<keyword evidence="1" id="KW-1133">Transmembrane helix</keyword>
<comment type="caution">
    <text evidence="2">The sequence shown here is derived from an EMBL/GenBank/DDBJ whole genome shotgun (WGS) entry which is preliminary data.</text>
</comment>
<evidence type="ECO:0000313" key="3">
    <source>
        <dbReference type="Proteomes" id="UP000759273"/>
    </source>
</evidence>
<name>A0A943DAF9_9FIRM</name>
<evidence type="ECO:0000313" key="2">
    <source>
        <dbReference type="EMBL" id="MBS5332108.1"/>
    </source>
</evidence>
<accession>A0A943DAF9</accession>
<feature type="transmembrane region" description="Helical" evidence="1">
    <location>
        <begin position="53"/>
        <end position="73"/>
    </location>
</feature>
<reference evidence="2" key="1">
    <citation type="submission" date="2021-02" db="EMBL/GenBank/DDBJ databases">
        <title>Infant gut strain persistence is associated with maternal origin, phylogeny, and functional potential including surface adhesion and iron acquisition.</title>
        <authorList>
            <person name="Lou Y.C."/>
        </authorList>
    </citation>
    <scope>NUCLEOTIDE SEQUENCE</scope>
    <source>
        <strain evidence="2">L3_101_000M1_dasL3_101_000M1_concoct_87</strain>
    </source>
</reference>
<proteinExistence type="predicted"/>
<dbReference type="EMBL" id="JAGZGG010000011">
    <property type="protein sequence ID" value="MBS5332108.1"/>
    <property type="molecule type" value="Genomic_DNA"/>
</dbReference>
<organism evidence="2 3">
    <name type="scientific">Subdoligranulum variabile</name>
    <dbReference type="NCBI Taxonomy" id="214851"/>
    <lineage>
        <taxon>Bacteria</taxon>
        <taxon>Bacillati</taxon>
        <taxon>Bacillota</taxon>
        <taxon>Clostridia</taxon>
        <taxon>Eubacteriales</taxon>
        <taxon>Oscillospiraceae</taxon>
        <taxon>Subdoligranulum</taxon>
    </lineage>
</organism>
<sequence>MGGYKCDTCGHLESAKQLSGYANVKGVYTPQTTSAAQAAKASTIPQTSDDMPIIPIVVISIAALLGLGVTAYLKKKQN</sequence>
<protein>
    <submittedName>
        <fullName evidence="2">LPXTG cell wall anchor domain-containing protein</fullName>
    </submittedName>
</protein>
<gene>
    <name evidence="2" type="ORF">KHY36_06200</name>
</gene>
<evidence type="ECO:0000256" key="1">
    <source>
        <dbReference type="SAM" id="Phobius"/>
    </source>
</evidence>
<keyword evidence="1" id="KW-0472">Membrane</keyword>